<dbReference type="GO" id="GO:0004035">
    <property type="term" value="F:alkaline phosphatase activity"/>
    <property type="evidence" value="ECO:0007669"/>
    <property type="project" value="TreeGrafter"/>
</dbReference>
<keyword evidence="2" id="KW-0862">Zinc</keyword>
<protein>
    <submittedName>
        <fullName evidence="6">Alkaline phosphatase</fullName>
    </submittedName>
</protein>
<organism evidence="6 7">
    <name type="scientific">Propionivibrio dicarboxylicus</name>
    <dbReference type="NCBI Taxonomy" id="83767"/>
    <lineage>
        <taxon>Bacteria</taxon>
        <taxon>Pseudomonadati</taxon>
        <taxon>Pseudomonadota</taxon>
        <taxon>Betaproteobacteria</taxon>
        <taxon>Rhodocyclales</taxon>
        <taxon>Rhodocyclaceae</taxon>
        <taxon>Propionivibrio</taxon>
    </lineage>
</organism>
<feature type="binding site" evidence="2">
    <location>
        <position position="380"/>
    </location>
    <ligand>
        <name>Mg(2+)</name>
        <dbReference type="ChEBI" id="CHEBI:18420"/>
    </ligand>
</feature>
<dbReference type="OrthoDB" id="9794455at2"/>
<evidence type="ECO:0000256" key="3">
    <source>
        <dbReference type="RuleBase" id="RU003946"/>
    </source>
</evidence>
<dbReference type="InterPro" id="IPR001952">
    <property type="entry name" value="Alkaline_phosphatase"/>
</dbReference>
<accession>A0A1G8ESZ2</accession>
<evidence type="ECO:0000313" key="6">
    <source>
        <dbReference type="EMBL" id="SDH72970.1"/>
    </source>
</evidence>
<feature type="binding site" evidence="2">
    <location>
        <position position="428"/>
    </location>
    <ligand>
        <name>Zn(2+)</name>
        <dbReference type="ChEBI" id="CHEBI:29105"/>
        <label>2</label>
    </ligand>
</feature>
<dbReference type="GO" id="GO:0046872">
    <property type="term" value="F:metal ion binding"/>
    <property type="evidence" value="ECO:0007669"/>
    <property type="project" value="UniProtKB-KW"/>
</dbReference>
<feature type="signal peptide" evidence="5">
    <location>
        <begin position="1"/>
        <end position="22"/>
    </location>
</feature>
<keyword evidence="5" id="KW-0732">Signal</keyword>
<feature type="region of interest" description="Disordered" evidence="4">
    <location>
        <begin position="584"/>
        <end position="603"/>
    </location>
</feature>
<dbReference type="PANTHER" id="PTHR11596:SF72">
    <property type="entry name" value="ALKALINE PHOSPHATASE"/>
    <property type="match status" value="1"/>
</dbReference>
<evidence type="ECO:0000256" key="5">
    <source>
        <dbReference type="SAM" id="SignalP"/>
    </source>
</evidence>
<dbReference type="Pfam" id="PF00245">
    <property type="entry name" value="Alk_phosphatase"/>
    <property type="match status" value="1"/>
</dbReference>
<dbReference type="SUPFAM" id="SSF53649">
    <property type="entry name" value="Alkaline phosphatase-like"/>
    <property type="match status" value="1"/>
</dbReference>
<feature type="binding site" evidence="2">
    <location>
        <position position="133"/>
    </location>
    <ligand>
        <name>Zn(2+)</name>
        <dbReference type="ChEBI" id="CHEBI:29105"/>
        <label>2</label>
    </ligand>
</feature>
<feature type="binding site" evidence="2">
    <location>
        <position position="385"/>
    </location>
    <ligand>
        <name>Zn(2+)</name>
        <dbReference type="ChEBI" id="CHEBI:29105"/>
        <label>2</label>
    </ligand>
</feature>
<comment type="cofactor">
    <cofactor evidence="2">
        <name>Mg(2+)</name>
        <dbReference type="ChEBI" id="CHEBI:18420"/>
    </cofactor>
    <text evidence="2">Binds 1 Mg(2+) ion.</text>
</comment>
<dbReference type="STRING" id="83767.SAMN05660652_02181"/>
<dbReference type="SMART" id="SM00098">
    <property type="entry name" value="alkPPc"/>
    <property type="match status" value="1"/>
</dbReference>
<evidence type="ECO:0000256" key="1">
    <source>
        <dbReference type="PIRSR" id="PIRSR601952-1"/>
    </source>
</evidence>
<sequence>MRPHLIFPALAFFAAVTLPVHAQTIFPINRADIVAGAHFDFKVEFAGVVDPKLVSVEINGEDYVKTLGKAAELISREDGKDVSSLLLRNVSIGRPGQYTITATDGTHTRSATWNVYATPKKRIAKNVILFIGDGFSIGHRTAARILSKGIEDGKYKGKLAMDDMPYMALLTTEGTDSIITDSANAAHAYTTGHKSCVNALGVYCSRAANTLEHPKVDTLTALAKRKGMAVGAVTNSEIEDATPAAMVAHTRRRSDYNDIVKMFYDSKIDVMMGGGSPNFLPKSTPGSKRSDDVDFIELFKLANYSLATSKTEMQAAANDASTTKLLGLYNTGNVDGALDLKFLKKGSVAKFPDQPDIVEEMQAALKVLSRNKEGFVLLVESARIDKYSHSMDPERAIYDTIMLDNAVARAKEWAKENGSNTLILVTADHSHPVSVIGTVNDELAGNEMRNKVSIYEDAGYPNYPRPDTDGYPSKVDVSRRIRLVFGATPDYYDTFQPFMDGEFVPAIKNASGVMVANDKYKDLAGAVLREGNLPNKGARAANQGVHSGDDVILTAMGPGAEKVHGQMENTDLFRIIAEALSLGNPDRPESNITRSKMVKRSRQ</sequence>
<evidence type="ECO:0000256" key="4">
    <source>
        <dbReference type="SAM" id="MobiDB-lite"/>
    </source>
</evidence>
<feature type="binding site" evidence="2">
    <location>
        <position position="389"/>
    </location>
    <ligand>
        <name>Zn(2+)</name>
        <dbReference type="ChEBI" id="CHEBI:29105"/>
        <label>2</label>
    </ligand>
</feature>
<feature type="binding site" evidence="2">
    <location>
        <position position="240"/>
    </location>
    <ligand>
        <name>Mg(2+)</name>
        <dbReference type="ChEBI" id="CHEBI:18420"/>
    </ligand>
</feature>
<feature type="binding site" evidence="2">
    <location>
        <position position="242"/>
    </location>
    <ligand>
        <name>Mg(2+)</name>
        <dbReference type="ChEBI" id="CHEBI:18420"/>
    </ligand>
</feature>
<gene>
    <name evidence="6" type="ORF">SAMN05660652_02181</name>
</gene>
<feature type="binding site" evidence="2">
    <location>
        <position position="546"/>
    </location>
    <ligand>
        <name>Zn(2+)</name>
        <dbReference type="ChEBI" id="CHEBI:29105"/>
        <label>2</label>
    </ligand>
</feature>
<dbReference type="PRINTS" id="PR00113">
    <property type="entry name" value="ALKPHPHTASE"/>
</dbReference>
<reference evidence="6 7" key="1">
    <citation type="submission" date="2016-10" db="EMBL/GenBank/DDBJ databases">
        <authorList>
            <person name="de Groot N.N."/>
        </authorList>
    </citation>
    <scope>NUCLEOTIDE SEQUENCE [LARGE SCALE GENOMIC DNA]</scope>
    <source>
        <strain evidence="6 7">DSM 5885</strain>
    </source>
</reference>
<dbReference type="EMBL" id="FNCY01000008">
    <property type="protein sequence ID" value="SDH72970.1"/>
    <property type="molecule type" value="Genomic_DNA"/>
</dbReference>
<feature type="binding site" evidence="2">
    <location>
        <position position="429"/>
    </location>
    <ligand>
        <name>Zn(2+)</name>
        <dbReference type="ChEBI" id="CHEBI:29105"/>
        <label>2</label>
    </ligand>
</feature>
<dbReference type="RefSeq" id="WP_091937703.1">
    <property type="nucleotide sequence ID" value="NZ_FNCY01000008.1"/>
</dbReference>
<evidence type="ECO:0000313" key="7">
    <source>
        <dbReference type="Proteomes" id="UP000198607"/>
    </source>
</evidence>
<dbReference type="InterPro" id="IPR017850">
    <property type="entry name" value="Alkaline_phosphatase_core_sf"/>
</dbReference>
<proteinExistence type="inferred from homology"/>
<comment type="cofactor">
    <cofactor evidence="2">
        <name>Zn(2+)</name>
        <dbReference type="ChEBI" id="CHEBI:29105"/>
    </cofactor>
    <text evidence="2">Binds 2 Zn(2+) ions.</text>
</comment>
<feature type="active site" description="Phosphoserine intermediate" evidence="1">
    <location>
        <position position="182"/>
    </location>
</feature>
<keyword evidence="7" id="KW-1185">Reference proteome</keyword>
<evidence type="ECO:0000256" key="2">
    <source>
        <dbReference type="PIRSR" id="PIRSR601952-2"/>
    </source>
</evidence>
<dbReference type="CDD" id="cd16012">
    <property type="entry name" value="ALP"/>
    <property type="match status" value="1"/>
</dbReference>
<feature type="binding site" evidence="2">
    <location>
        <position position="133"/>
    </location>
    <ligand>
        <name>Mg(2+)</name>
        <dbReference type="ChEBI" id="CHEBI:18420"/>
    </ligand>
</feature>
<feature type="chain" id="PRO_5011529218" evidence="5">
    <location>
        <begin position="23"/>
        <end position="603"/>
    </location>
</feature>
<dbReference type="Proteomes" id="UP000198607">
    <property type="component" value="Unassembled WGS sequence"/>
</dbReference>
<keyword evidence="2" id="KW-0460">Magnesium</keyword>
<name>A0A1G8ESZ2_9RHOO</name>
<dbReference type="PANTHER" id="PTHR11596">
    <property type="entry name" value="ALKALINE PHOSPHATASE"/>
    <property type="match status" value="1"/>
</dbReference>
<keyword evidence="2" id="KW-0479">Metal-binding</keyword>
<dbReference type="Gene3D" id="3.40.720.10">
    <property type="entry name" value="Alkaline Phosphatase, subunit A"/>
    <property type="match status" value="1"/>
</dbReference>
<dbReference type="AlphaFoldDB" id="A0A1G8ESZ2"/>
<comment type="similarity">
    <text evidence="3">Belongs to the alkaline phosphatase family.</text>
</comment>